<dbReference type="Pfam" id="PF00211">
    <property type="entry name" value="Guanylate_cyc"/>
    <property type="match status" value="1"/>
</dbReference>
<feature type="domain" description="Guanylate cyclase" evidence="1">
    <location>
        <begin position="227"/>
        <end position="358"/>
    </location>
</feature>
<dbReference type="SMART" id="SM00044">
    <property type="entry name" value="CYCc"/>
    <property type="match status" value="1"/>
</dbReference>
<reference evidence="2 3" key="1">
    <citation type="submission" date="2020-01" db="EMBL/GenBank/DDBJ databases">
        <title>Sulfitobacter sediminilitoris sp. nov., isolated from a tidal flat.</title>
        <authorList>
            <person name="Park S."/>
            <person name="Yoon J.-H."/>
        </authorList>
    </citation>
    <scope>NUCLEOTIDE SEQUENCE [LARGE SCALE GENOMIC DNA]</scope>
    <source>
        <strain evidence="2 3">JBTF-M27</strain>
    </source>
</reference>
<evidence type="ECO:0000259" key="1">
    <source>
        <dbReference type="PROSITE" id="PS50125"/>
    </source>
</evidence>
<dbReference type="Proteomes" id="UP000468591">
    <property type="component" value="Unassembled WGS sequence"/>
</dbReference>
<dbReference type="InterPro" id="IPR003018">
    <property type="entry name" value="GAF"/>
</dbReference>
<dbReference type="InterPro" id="IPR001054">
    <property type="entry name" value="A/G_cyclase"/>
</dbReference>
<dbReference type="AlphaFoldDB" id="A0A6P0CEN0"/>
<dbReference type="Gene3D" id="3.30.70.1230">
    <property type="entry name" value="Nucleotide cyclase"/>
    <property type="match status" value="1"/>
</dbReference>
<name>A0A6P0CEN0_9RHOB</name>
<dbReference type="GO" id="GO:0004016">
    <property type="term" value="F:adenylate cyclase activity"/>
    <property type="evidence" value="ECO:0007669"/>
    <property type="project" value="UniProtKB-ARBA"/>
</dbReference>
<evidence type="ECO:0000313" key="3">
    <source>
        <dbReference type="Proteomes" id="UP000468591"/>
    </source>
</evidence>
<proteinExistence type="predicted"/>
<keyword evidence="3" id="KW-1185">Reference proteome</keyword>
<dbReference type="CDD" id="cd07302">
    <property type="entry name" value="CHD"/>
    <property type="match status" value="1"/>
</dbReference>
<dbReference type="RefSeq" id="WP_164354484.1">
    <property type="nucleotide sequence ID" value="NZ_JAABNT010000008.1"/>
</dbReference>
<dbReference type="Gene3D" id="3.30.450.40">
    <property type="match status" value="1"/>
</dbReference>
<dbReference type="Pfam" id="PF13185">
    <property type="entry name" value="GAF_2"/>
    <property type="match status" value="1"/>
</dbReference>
<protein>
    <submittedName>
        <fullName evidence="2">GAF domain-containing protein</fullName>
    </submittedName>
</protein>
<dbReference type="InterPro" id="IPR029787">
    <property type="entry name" value="Nucleotide_cyclase"/>
</dbReference>
<sequence length="408" mass="44829">MREREAASREILQVISRSRDDSLPVFDTILAHARRLCDSLHAGLFLVSEDKSELQLAAYQGEDEWLVALHFQNPPKLEDIGNPMVQAAVSRSVVHIEDTEADELGPSPGTARSLLHVPLLTRDECHGVLSLAGRVVGTFKDTDIQLFEIFAEKALIAVENVRQYRALRDKTEEVQTLNNTLQKQVEEQVGEIERIGKLKRFLPTAVAETVISSGSEKMLSSHRALLGVLFCDIRGFTAFCETAEPEETIEVLQTYHEEMGKLINAHGAGVDHRMGDGIMVLFNDPIPCDDPAGDAVRLAISMRAKMVELSKQWKRLGHRLGFGVGVSLGYATVGMVGYEGRSDYTASGTAINVASRLCEMAEDGEILLSTRAAIAVEDDFPSVSKGEVTLKGIREPVEVFRLDEGATE</sequence>
<dbReference type="PANTHER" id="PTHR43081">
    <property type="entry name" value="ADENYLATE CYCLASE, TERMINAL-DIFFERENTIATION SPECIFIC-RELATED"/>
    <property type="match status" value="1"/>
</dbReference>
<dbReference type="PANTHER" id="PTHR43081:SF20">
    <property type="entry name" value="TWO-COMPONENT RESPONSE REGULATOR"/>
    <property type="match status" value="1"/>
</dbReference>
<dbReference type="SMART" id="SM00065">
    <property type="entry name" value="GAF"/>
    <property type="match status" value="1"/>
</dbReference>
<dbReference type="GO" id="GO:0006171">
    <property type="term" value="P:cAMP biosynthetic process"/>
    <property type="evidence" value="ECO:0007669"/>
    <property type="project" value="TreeGrafter"/>
</dbReference>
<gene>
    <name evidence="2" type="ORF">GV827_14275</name>
</gene>
<evidence type="ECO:0000313" key="2">
    <source>
        <dbReference type="EMBL" id="NEK23566.1"/>
    </source>
</evidence>
<dbReference type="InterPro" id="IPR050697">
    <property type="entry name" value="Adenylyl/Guanylyl_Cyclase_3/4"/>
</dbReference>
<comment type="caution">
    <text evidence="2">The sequence shown here is derived from an EMBL/GenBank/DDBJ whole genome shotgun (WGS) entry which is preliminary data.</text>
</comment>
<organism evidence="2 3">
    <name type="scientific">Sulfitobacter sediminilitoris</name>
    <dbReference type="NCBI Taxonomy" id="2698830"/>
    <lineage>
        <taxon>Bacteria</taxon>
        <taxon>Pseudomonadati</taxon>
        <taxon>Pseudomonadota</taxon>
        <taxon>Alphaproteobacteria</taxon>
        <taxon>Rhodobacterales</taxon>
        <taxon>Roseobacteraceae</taxon>
        <taxon>Sulfitobacter</taxon>
    </lineage>
</organism>
<dbReference type="PROSITE" id="PS50125">
    <property type="entry name" value="GUANYLATE_CYCLASE_2"/>
    <property type="match status" value="1"/>
</dbReference>
<dbReference type="GO" id="GO:0035556">
    <property type="term" value="P:intracellular signal transduction"/>
    <property type="evidence" value="ECO:0007669"/>
    <property type="project" value="InterPro"/>
</dbReference>
<dbReference type="InterPro" id="IPR029016">
    <property type="entry name" value="GAF-like_dom_sf"/>
</dbReference>
<dbReference type="SUPFAM" id="SSF55781">
    <property type="entry name" value="GAF domain-like"/>
    <property type="match status" value="1"/>
</dbReference>
<dbReference type="EMBL" id="JAABNT010000008">
    <property type="protein sequence ID" value="NEK23566.1"/>
    <property type="molecule type" value="Genomic_DNA"/>
</dbReference>
<accession>A0A6P0CEN0</accession>
<dbReference type="SUPFAM" id="SSF55073">
    <property type="entry name" value="Nucleotide cyclase"/>
    <property type="match status" value="1"/>
</dbReference>